<dbReference type="AlphaFoldDB" id="A0A418MEG3"/>
<proteinExistence type="predicted"/>
<comment type="caution">
    <text evidence="1">The sequence shown here is derived from an EMBL/GenBank/DDBJ whole genome shotgun (WGS) entry which is preliminary data.</text>
</comment>
<accession>A0A418MEG3</accession>
<dbReference type="EMBL" id="QXED01000002">
    <property type="protein sequence ID" value="RIV25103.1"/>
    <property type="molecule type" value="Genomic_DNA"/>
</dbReference>
<keyword evidence="2" id="KW-1185">Reference proteome</keyword>
<evidence type="ECO:0000313" key="2">
    <source>
        <dbReference type="Proteomes" id="UP000283523"/>
    </source>
</evidence>
<reference evidence="1 2" key="1">
    <citation type="submission" date="2018-08" db="EMBL/GenBank/DDBJ databases">
        <title>Fibrisoma montanum sp. nov., isolated from Danxia mountain soil.</title>
        <authorList>
            <person name="Huang Y."/>
        </authorList>
    </citation>
    <scope>NUCLEOTIDE SEQUENCE [LARGE SCALE GENOMIC DNA]</scope>
    <source>
        <strain evidence="1 2">HYT19</strain>
    </source>
</reference>
<name>A0A418MEG3_9BACT</name>
<dbReference type="Proteomes" id="UP000283523">
    <property type="component" value="Unassembled WGS sequence"/>
</dbReference>
<dbReference type="RefSeq" id="WP_119666990.1">
    <property type="nucleotide sequence ID" value="NZ_QXED01000002.1"/>
</dbReference>
<protein>
    <submittedName>
        <fullName evidence="1">Uncharacterized protein</fullName>
    </submittedName>
</protein>
<gene>
    <name evidence="1" type="ORF">DYU11_07225</name>
</gene>
<dbReference type="OrthoDB" id="1495537at2"/>
<organism evidence="1 2">
    <name type="scientific">Fibrisoma montanum</name>
    <dbReference type="NCBI Taxonomy" id="2305895"/>
    <lineage>
        <taxon>Bacteria</taxon>
        <taxon>Pseudomonadati</taxon>
        <taxon>Bacteroidota</taxon>
        <taxon>Cytophagia</taxon>
        <taxon>Cytophagales</taxon>
        <taxon>Spirosomataceae</taxon>
        <taxon>Fibrisoma</taxon>
    </lineage>
</organism>
<evidence type="ECO:0000313" key="1">
    <source>
        <dbReference type="EMBL" id="RIV25103.1"/>
    </source>
</evidence>
<sequence>MDKQANRILSAPACYFCAHMRAGKAGVYCSAYPDGIPARIRTRGFVHDQVEPDQVGTDVFEPMKEEVEV</sequence>